<accession>A0AAD8MCR7</accession>
<evidence type="ECO:0000313" key="2">
    <source>
        <dbReference type="EMBL" id="KAK1368102.1"/>
    </source>
</evidence>
<feature type="compositionally biased region" description="Low complexity" evidence="1">
    <location>
        <begin position="571"/>
        <end position="584"/>
    </location>
</feature>
<proteinExistence type="predicted"/>
<sequence length="584" mass="65535">MFAILAKLEKSGFSHHNTSSHPGPLKTSYPMWFPTRRFSLRQVSTFQPWLISEYLVPLVTDESLPTLFELTNQIGDAFPNNAELDSFKFPSTLGRDDVKKLKKRYSFPSHLKIEVPGPGDRTCNWHPERLFVYRGAIAAGLRFPLHPFVVTLLAQPRTRKGWVSIQHRSNVNHICNNASLPDSTHEWRHHFIVLYWKGGDWGQYFRPSFNHVVDFGSHIGEIKSHEFPDRDWLITGHENVHYHSFLTERIMVEVGMSRLSLEAADNIDKEPANSGQVTKRMSKKAELAANPPPPKVPEFLTLSQKAGKRSRNLEGNVKTAFQPSWGICEQDSIAGSSSLAMDWSKFSITPPDMVNLLARSGFEETEQLGCQAMYQMNSYFQTSLHIGKTLSNDLRASNKDRSRAFKEAREWEAKAHAAKEDASSYKGMYEALESKSHQGDQHVVDNYLNSDGFLEFMDQHDNEVRPSILSVGWKQAILAVQESYPGIIKSSRFPNPWVPAVEVGNDPPSDSGEEEAEGEEEEEEKEEGEESQSSQSKGRHSASPTVGKGKGVARPTEGKRRGVIREEKEFSSGSSGSSSSGRGG</sequence>
<protein>
    <submittedName>
        <fullName evidence="2">Uncharacterized protein</fullName>
    </submittedName>
</protein>
<gene>
    <name evidence="2" type="ORF">POM88_034194</name>
</gene>
<feature type="region of interest" description="Disordered" evidence="1">
    <location>
        <begin position="491"/>
        <end position="584"/>
    </location>
</feature>
<dbReference type="Proteomes" id="UP001237642">
    <property type="component" value="Unassembled WGS sequence"/>
</dbReference>
<keyword evidence="3" id="KW-1185">Reference proteome</keyword>
<comment type="caution">
    <text evidence="2">The sequence shown here is derived from an EMBL/GenBank/DDBJ whole genome shotgun (WGS) entry which is preliminary data.</text>
</comment>
<feature type="compositionally biased region" description="Acidic residues" evidence="1">
    <location>
        <begin position="511"/>
        <end position="530"/>
    </location>
</feature>
<dbReference type="EMBL" id="JAUIZM010000008">
    <property type="protein sequence ID" value="KAK1368102.1"/>
    <property type="molecule type" value="Genomic_DNA"/>
</dbReference>
<organism evidence="2 3">
    <name type="scientific">Heracleum sosnowskyi</name>
    <dbReference type="NCBI Taxonomy" id="360622"/>
    <lineage>
        <taxon>Eukaryota</taxon>
        <taxon>Viridiplantae</taxon>
        <taxon>Streptophyta</taxon>
        <taxon>Embryophyta</taxon>
        <taxon>Tracheophyta</taxon>
        <taxon>Spermatophyta</taxon>
        <taxon>Magnoliopsida</taxon>
        <taxon>eudicotyledons</taxon>
        <taxon>Gunneridae</taxon>
        <taxon>Pentapetalae</taxon>
        <taxon>asterids</taxon>
        <taxon>campanulids</taxon>
        <taxon>Apiales</taxon>
        <taxon>Apiaceae</taxon>
        <taxon>Apioideae</taxon>
        <taxon>apioid superclade</taxon>
        <taxon>Tordylieae</taxon>
        <taxon>Tordyliinae</taxon>
        <taxon>Heracleum</taxon>
    </lineage>
</organism>
<reference evidence="2" key="2">
    <citation type="submission" date="2023-05" db="EMBL/GenBank/DDBJ databases">
        <authorList>
            <person name="Schelkunov M.I."/>
        </authorList>
    </citation>
    <scope>NUCLEOTIDE SEQUENCE</scope>
    <source>
        <strain evidence="2">Hsosn_3</strain>
        <tissue evidence="2">Leaf</tissue>
    </source>
</reference>
<evidence type="ECO:0000256" key="1">
    <source>
        <dbReference type="SAM" id="MobiDB-lite"/>
    </source>
</evidence>
<reference evidence="2" key="1">
    <citation type="submission" date="2023-02" db="EMBL/GenBank/DDBJ databases">
        <title>Genome of toxic invasive species Heracleum sosnowskyi carries increased number of genes despite the absence of recent whole-genome duplications.</title>
        <authorList>
            <person name="Schelkunov M."/>
            <person name="Shtratnikova V."/>
            <person name="Makarenko M."/>
            <person name="Klepikova A."/>
            <person name="Omelchenko D."/>
            <person name="Novikova G."/>
            <person name="Obukhova E."/>
            <person name="Bogdanov V."/>
            <person name="Penin A."/>
            <person name="Logacheva M."/>
        </authorList>
    </citation>
    <scope>NUCLEOTIDE SEQUENCE</scope>
    <source>
        <strain evidence="2">Hsosn_3</strain>
        <tissue evidence="2">Leaf</tissue>
    </source>
</reference>
<feature type="compositionally biased region" description="Basic and acidic residues" evidence="1">
    <location>
        <begin position="556"/>
        <end position="570"/>
    </location>
</feature>
<name>A0AAD8MCR7_9APIA</name>
<dbReference type="AlphaFoldDB" id="A0AAD8MCR7"/>
<evidence type="ECO:0000313" key="3">
    <source>
        <dbReference type="Proteomes" id="UP001237642"/>
    </source>
</evidence>